<dbReference type="Pfam" id="PF08240">
    <property type="entry name" value="ADH_N"/>
    <property type="match status" value="1"/>
</dbReference>
<dbReference type="InterPro" id="IPR013154">
    <property type="entry name" value="ADH-like_N"/>
</dbReference>
<gene>
    <name evidence="2" type="ORF">SLS63_001559</name>
</gene>
<dbReference type="InterPro" id="IPR052711">
    <property type="entry name" value="Zinc_ADH-like"/>
</dbReference>
<proteinExistence type="predicted"/>
<dbReference type="PANTHER" id="PTHR45033">
    <property type="match status" value="1"/>
</dbReference>
<evidence type="ECO:0000313" key="2">
    <source>
        <dbReference type="EMBL" id="KAK7740356.1"/>
    </source>
</evidence>
<feature type="domain" description="Enoyl reductase (ER)" evidence="1">
    <location>
        <begin position="23"/>
        <end position="356"/>
    </location>
</feature>
<dbReference type="PANTHER" id="PTHR45033:SF2">
    <property type="entry name" value="ZINC-TYPE ALCOHOL DEHYDROGENASE-LIKE PROTEIN C1773.06C"/>
    <property type="match status" value="1"/>
</dbReference>
<name>A0ABR1PML7_DIAER</name>
<dbReference type="InterPro" id="IPR036291">
    <property type="entry name" value="NAD(P)-bd_dom_sf"/>
</dbReference>
<reference evidence="2 3" key="1">
    <citation type="submission" date="2024-02" db="EMBL/GenBank/DDBJ databases">
        <title>De novo assembly and annotation of 12 fungi associated with fruit tree decline syndrome in Ontario, Canada.</title>
        <authorList>
            <person name="Sulman M."/>
            <person name="Ellouze W."/>
            <person name="Ilyukhin E."/>
        </authorList>
    </citation>
    <scope>NUCLEOTIDE SEQUENCE [LARGE SCALE GENOMIC DNA]</scope>
    <source>
        <strain evidence="2 3">M169</strain>
    </source>
</reference>
<dbReference type="InterPro" id="IPR020843">
    <property type="entry name" value="ER"/>
</dbReference>
<comment type="caution">
    <text evidence="2">The sequence shown here is derived from an EMBL/GenBank/DDBJ whole genome shotgun (WGS) entry which is preliminary data.</text>
</comment>
<dbReference type="Gene3D" id="3.90.180.10">
    <property type="entry name" value="Medium-chain alcohol dehydrogenases, catalytic domain"/>
    <property type="match status" value="1"/>
</dbReference>
<dbReference type="CDD" id="cd08276">
    <property type="entry name" value="MDR7"/>
    <property type="match status" value="1"/>
</dbReference>
<sequence length="359" mass="37846">MATETSLAYRIHLHERGTASVEGIKRNLKLEEVPKPQPRAGQVLVRMKAAALNYRDLLVATDDERYGTRTVAPLVPLCDGAGVVESVNAAPGSSSRWRPGDRVIVAAGSSWKSAEPGTDGELDGTKLLGAGDIDGVLQQYMVADEDAVVPAPESLSFEEAAPLGGAYVSAWNALFGWYRPLKAGDVVVIQGTGGVSIAVLQIATAAGAKVIALSSSPEKLEVAKRLGAAHGLDSNDTEWDVKVRELTGGRGADHVVDVVGASTIVRSLRATRKGGLVTAVGFLGGSENHDLIPEIVLGAKTVRGIVYASIPMLENMSAFFQKHAIKPVLGHIFEWNEASEAYAALLNLNTAGKVVIRIQ</sequence>
<dbReference type="EMBL" id="JAKNSF020000003">
    <property type="protein sequence ID" value="KAK7740356.1"/>
    <property type="molecule type" value="Genomic_DNA"/>
</dbReference>
<keyword evidence="3" id="KW-1185">Reference proteome</keyword>
<dbReference type="Proteomes" id="UP001430848">
    <property type="component" value="Unassembled WGS sequence"/>
</dbReference>
<accession>A0ABR1PML7</accession>
<evidence type="ECO:0000259" key="1">
    <source>
        <dbReference type="SMART" id="SM00829"/>
    </source>
</evidence>
<evidence type="ECO:0000313" key="3">
    <source>
        <dbReference type="Proteomes" id="UP001430848"/>
    </source>
</evidence>
<dbReference type="InterPro" id="IPR011032">
    <property type="entry name" value="GroES-like_sf"/>
</dbReference>
<dbReference type="SUPFAM" id="SSF50129">
    <property type="entry name" value="GroES-like"/>
    <property type="match status" value="1"/>
</dbReference>
<dbReference type="SUPFAM" id="SSF51735">
    <property type="entry name" value="NAD(P)-binding Rossmann-fold domains"/>
    <property type="match status" value="1"/>
</dbReference>
<dbReference type="InterPro" id="IPR013149">
    <property type="entry name" value="ADH-like_C"/>
</dbReference>
<organism evidence="2 3">
    <name type="scientific">Diaporthe eres</name>
    <name type="common">Phomopsis oblonga</name>
    <dbReference type="NCBI Taxonomy" id="83184"/>
    <lineage>
        <taxon>Eukaryota</taxon>
        <taxon>Fungi</taxon>
        <taxon>Dikarya</taxon>
        <taxon>Ascomycota</taxon>
        <taxon>Pezizomycotina</taxon>
        <taxon>Sordariomycetes</taxon>
        <taxon>Sordariomycetidae</taxon>
        <taxon>Diaporthales</taxon>
        <taxon>Diaporthaceae</taxon>
        <taxon>Diaporthe</taxon>
        <taxon>Diaporthe eres species complex</taxon>
    </lineage>
</organism>
<protein>
    <recommendedName>
        <fullName evidence="1">Enoyl reductase (ER) domain-containing protein</fullName>
    </recommendedName>
</protein>
<dbReference type="Gene3D" id="3.40.50.720">
    <property type="entry name" value="NAD(P)-binding Rossmann-like Domain"/>
    <property type="match status" value="1"/>
</dbReference>
<dbReference type="Pfam" id="PF00107">
    <property type="entry name" value="ADH_zinc_N"/>
    <property type="match status" value="1"/>
</dbReference>
<dbReference type="SMART" id="SM00829">
    <property type="entry name" value="PKS_ER"/>
    <property type="match status" value="1"/>
</dbReference>